<evidence type="ECO:0000256" key="1">
    <source>
        <dbReference type="SAM" id="SignalP"/>
    </source>
</evidence>
<feature type="signal peptide" evidence="1">
    <location>
        <begin position="1"/>
        <end position="28"/>
    </location>
</feature>
<evidence type="ECO:0000313" key="2">
    <source>
        <dbReference type="EMBL" id="KAJ3995934.1"/>
    </source>
</evidence>
<accession>A0ABQ8QBY1</accession>
<keyword evidence="1" id="KW-0732">Signal</keyword>
<protein>
    <submittedName>
        <fullName evidence="2">Uncharacterized protein</fullName>
    </submittedName>
</protein>
<feature type="chain" id="PRO_5047127256" evidence="1">
    <location>
        <begin position="29"/>
        <end position="255"/>
    </location>
</feature>
<sequence>MLSPFSFSHRLFSSVLLVTALLGATVTAGPLVGATHLLENRGLIERINHAFEHPVVRLACRYPGREQYESIFTSKKCTSSHELRFTLFLGDAGFEPVIIEARDEGKSRIYINGVALPRRSPVAEGQRVKPAMQPNLLLNLSPAKSQLSVAHFENADNMVKVFQIFGKADTLIAETNKLLKARANSQVEADPEHRLVHALVDDLDYINTAMIFLTLFQTSQGNPVVTTADLALWKSRYEEFNRIRDVNTAKATSFV</sequence>
<keyword evidence="3" id="KW-1185">Reference proteome</keyword>
<comment type="caution">
    <text evidence="2">The sequence shown here is derived from an EMBL/GenBank/DDBJ whole genome shotgun (WGS) entry which is preliminary data.</text>
</comment>
<gene>
    <name evidence="2" type="ORF">F5050DRAFT_1808223</name>
</gene>
<organism evidence="2 3">
    <name type="scientific">Lentinula boryana</name>
    <dbReference type="NCBI Taxonomy" id="40481"/>
    <lineage>
        <taxon>Eukaryota</taxon>
        <taxon>Fungi</taxon>
        <taxon>Dikarya</taxon>
        <taxon>Basidiomycota</taxon>
        <taxon>Agaricomycotina</taxon>
        <taxon>Agaricomycetes</taxon>
        <taxon>Agaricomycetidae</taxon>
        <taxon>Agaricales</taxon>
        <taxon>Marasmiineae</taxon>
        <taxon>Omphalotaceae</taxon>
        <taxon>Lentinula</taxon>
    </lineage>
</organism>
<dbReference type="Proteomes" id="UP001163828">
    <property type="component" value="Unassembled WGS sequence"/>
</dbReference>
<reference evidence="2" key="1">
    <citation type="submission" date="2022-08" db="EMBL/GenBank/DDBJ databases">
        <authorList>
            <consortium name="DOE Joint Genome Institute"/>
            <person name="Min B."/>
            <person name="Riley R."/>
            <person name="Sierra-Patev S."/>
            <person name="Naranjo-Ortiz M."/>
            <person name="Looney B."/>
            <person name="Konkel Z."/>
            <person name="Slot J.C."/>
            <person name="Sakamoto Y."/>
            <person name="Steenwyk J.L."/>
            <person name="Rokas A."/>
            <person name="Carro J."/>
            <person name="Camarero S."/>
            <person name="Ferreira P."/>
            <person name="Molpeceres G."/>
            <person name="Ruiz-Duenas F.J."/>
            <person name="Serrano A."/>
            <person name="Henrissat B."/>
            <person name="Drula E."/>
            <person name="Hughes K.W."/>
            <person name="Mata J.L."/>
            <person name="Ishikawa N.K."/>
            <person name="Vargas-Isla R."/>
            <person name="Ushijima S."/>
            <person name="Smith C.A."/>
            <person name="Ahrendt S."/>
            <person name="Andreopoulos W."/>
            <person name="He G."/>
            <person name="Labutti K."/>
            <person name="Lipzen A."/>
            <person name="Ng V."/>
            <person name="Sandor L."/>
            <person name="Barry K."/>
            <person name="Martinez A.T."/>
            <person name="Xiao Y."/>
            <person name="Gibbons J.G."/>
            <person name="Terashima K."/>
            <person name="Hibbett D.S."/>
            <person name="Grigoriev I.V."/>
        </authorList>
    </citation>
    <scope>NUCLEOTIDE SEQUENCE</scope>
    <source>
        <strain evidence="2">TFB10827</strain>
    </source>
</reference>
<name>A0ABQ8QBY1_9AGAR</name>
<proteinExistence type="predicted"/>
<evidence type="ECO:0000313" key="3">
    <source>
        <dbReference type="Proteomes" id="UP001163828"/>
    </source>
</evidence>
<dbReference type="EMBL" id="MU790633">
    <property type="protein sequence ID" value="KAJ3995934.1"/>
    <property type="molecule type" value="Genomic_DNA"/>
</dbReference>